<dbReference type="RefSeq" id="WP_256618640.1">
    <property type="nucleotide sequence ID" value="NZ_JANIBC010000002.1"/>
</dbReference>
<evidence type="ECO:0000313" key="2">
    <source>
        <dbReference type="EMBL" id="MCQ8184791.1"/>
    </source>
</evidence>
<keyword evidence="3" id="KW-1185">Reference proteome</keyword>
<dbReference type="PANTHER" id="PTHR35446:SF3">
    <property type="entry name" value="CMD DOMAIN-CONTAINING PROTEIN"/>
    <property type="match status" value="1"/>
</dbReference>
<proteinExistence type="predicted"/>
<feature type="region of interest" description="Disordered" evidence="1">
    <location>
        <begin position="1"/>
        <end position="20"/>
    </location>
</feature>
<dbReference type="SUPFAM" id="SSF69118">
    <property type="entry name" value="AhpD-like"/>
    <property type="match status" value="1"/>
</dbReference>
<evidence type="ECO:0000256" key="1">
    <source>
        <dbReference type="SAM" id="MobiDB-lite"/>
    </source>
</evidence>
<sequence>MSDFTIHDIQSAPEGSKPLLEGSQKAFGSIPNLHGVMAESPQHLEAYQKLHELFQATSFTNEERTVVWQTINVENHCHYCVPAHTAIAKSQGVSDDVTNALREERPLADSRLEALRQFTLSVVREKGEVSKDDLEAFYAAGFDKRAVLDVILGLSQKVLSNYVNHIADTPVDKAFQPFAWNAGRATKAA</sequence>
<dbReference type="Gene3D" id="1.20.1290.10">
    <property type="entry name" value="AhpD-like"/>
    <property type="match status" value="1"/>
</dbReference>
<dbReference type="Proteomes" id="UP001142610">
    <property type="component" value="Unassembled WGS sequence"/>
</dbReference>
<organism evidence="2 3">
    <name type="scientific">Parvularcula maris</name>
    <dbReference type="NCBI Taxonomy" id="2965077"/>
    <lineage>
        <taxon>Bacteria</taxon>
        <taxon>Pseudomonadati</taxon>
        <taxon>Pseudomonadota</taxon>
        <taxon>Alphaproteobacteria</taxon>
        <taxon>Parvularculales</taxon>
        <taxon>Parvularculaceae</taxon>
        <taxon>Parvularcula</taxon>
    </lineage>
</organism>
<name>A0A9X2L814_9PROT</name>
<dbReference type="AlphaFoldDB" id="A0A9X2L814"/>
<comment type="caution">
    <text evidence="2">The sequence shown here is derived from an EMBL/GenBank/DDBJ whole genome shotgun (WGS) entry which is preliminary data.</text>
</comment>
<protein>
    <submittedName>
        <fullName evidence="2">Carboxymuconolactone decarboxylase family protein</fullName>
    </submittedName>
</protein>
<accession>A0A9X2L814</accession>
<reference evidence="2" key="1">
    <citation type="submission" date="2022-07" db="EMBL/GenBank/DDBJ databases">
        <title>Parvularcula maris sp. nov., an algicidal bacterium isolated from seawater.</title>
        <authorList>
            <person name="Li F."/>
        </authorList>
    </citation>
    <scope>NUCLEOTIDE SEQUENCE</scope>
    <source>
        <strain evidence="2">BGMRC 0090</strain>
    </source>
</reference>
<dbReference type="PANTHER" id="PTHR35446">
    <property type="entry name" value="SI:CH211-175M2.5"/>
    <property type="match status" value="1"/>
</dbReference>
<dbReference type="EMBL" id="JANIBC010000002">
    <property type="protein sequence ID" value="MCQ8184791.1"/>
    <property type="molecule type" value="Genomic_DNA"/>
</dbReference>
<evidence type="ECO:0000313" key="3">
    <source>
        <dbReference type="Proteomes" id="UP001142610"/>
    </source>
</evidence>
<gene>
    <name evidence="2" type="ORF">NOG11_05255</name>
</gene>
<dbReference type="InterPro" id="IPR029032">
    <property type="entry name" value="AhpD-like"/>
</dbReference>